<dbReference type="Gene3D" id="1.25.40.10">
    <property type="entry name" value="Tetratricopeptide repeat domain"/>
    <property type="match status" value="1"/>
</dbReference>
<dbReference type="PROSITE" id="PS50005">
    <property type="entry name" value="TPR"/>
    <property type="match status" value="1"/>
</dbReference>
<dbReference type="InterPro" id="IPR012338">
    <property type="entry name" value="Beta-lactam/transpept-like"/>
</dbReference>
<dbReference type="SUPFAM" id="SSF48452">
    <property type="entry name" value="TPR-like"/>
    <property type="match status" value="1"/>
</dbReference>
<comment type="subcellular location">
    <subcellularLocation>
        <location evidence="1">Membrane</location>
    </subcellularLocation>
</comment>
<organism evidence="5 6">
    <name type="scientific">Dyadobacter subterraneus</name>
    <dbReference type="NCBI Taxonomy" id="2773304"/>
    <lineage>
        <taxon>Bacteria</taxon>
        <taxon>Pseudomonadati</taxon>
        <taxon>Bacteroidota</taxon>
        <taxon>Cytophagia</taxon>
        <taxon>Cytophagales</taxon>
        <taxon>Spirosomataceae</taxon>
        <taxon>Dyadobacter</taxon>
    </lineage>
</organism>
<dbReference type="PANTHER" id="PTHR46825">
    <property type="entry name" value="D-ALANYL-D-ALANINE-CARBOXYPEPTIDASE/ENDOPEPTIDASE AMPH"/>
    <property type="match status" value="1"/>
</dbReference>
<evidence type="ECO:0000313" key="5">
    <source>
        <dbReference type="EMBL" id="MBE9463636.1"/>
    </source>
</evidence>
<sequence>MNGNILVSDHEKIIYQKSFGLADIDTKIPNQTSTRFQLASIGKIFTAIAILQLKERKALTLEDHVSKFLPDFPFTNITIRQVLSHTSGLPDLQIFDPFVREQPDRIIDNTLVIEALKRHGKLEFPSGERWRYSNPGYCVLALIVEKVSKQKFIDYLSKNIWKPALMTNTYAYSAALFHPDSLRAESYRMPVYSYQLQKVDTMRRYKALLINFGGLQGLGFIASTTADLLSFDKALHAGILLKPSTLNEAYQPQKLNSGEQVVVEPGKLTFGLGWFVATDTTKGKIVSHSGFIPGGSTIFIRNISKKQTVILLDNAESDGLHLTGENVMKILNNQPLGVQKKSLVKIYTNDLLLTGTDYAASHLQELKPDTTNYRFSSGEMDYAARELNAAGYQNQALETSKLLTFIDPGAWQTFNSYAELLWLNGKIKEAKLMFKKSLSINPENDFAKQALTKLEAK</sequence>
<dbReference type="InterPro" id="IPR001466">
    <property type="entry name" value="Beta-lactam-related"/>
</dbReference>
<dbReference type="Proteomes" id="UP000634134">
    <property type="component" value="Unassembled WGS sequence"/>
</dbReference>
<dbReference type="InterPro" id="IPR011990">
    <property type="entry name" value="TPR-like_helical_dom_sf"/>
</dbReference>
<evidence type="ECO:0000256" key="1">
    <source>
        <dbReference type="ARBA" id="ARBA00004370"/>
    </source>
</evidence>
<dbReference type="RefSeq" id="WP_194121753.1">
    <property type="nucleotide sequence ID" value="NZ_JACYGY010000001.1"/>
</dbReference>
<proteinExistence type="predicted"/>
<dbReference type="PANTHER" id="PTHR46825:SF11">
    <property type="entry name" value="PENICILLIN-BINDING PROTEIN 4"/>
    <property type="match status" value="1"/>
</dbReference>
<protein>
    <submittedName>
        <fullName evidence="5">Beta-lactamase family protein</fullName>
    </submittedName>
</protein>
<evidence type="ECO:0000256" key="3">
    <source>
        <dbReference type="PROSITE-ProRule" id="PRU00339"/>
    </source>
</evidence>
<comment type="caution">
    <text evidence="5">The sequence shown here is derived from an EMBL/GenBank/DDBJ whole genome shotgun (WGS) entry which is preliminary data.</text>
</comment>
<evidence type="ECO:0000259" key="4">
    <source>
        <dbReference type="Pfam" id="PF00144"/>
    </source>
</evidence>
<keyword evidence="2" id="KW-0472">Membrane</keyword>
<accession>A0ABR9WFD3</accession>
<keyword evidence="3" id="KW-0802">TPR repeat</keyword>
<gene>
    <name evidence="5" type="ORF">IEE83_17240</name>
</gene>
<feature type="domain" description="Beta-lactamase-related" evidence="4">
    <location>
        <begin position="5"/>
        <end position="312"/>
    </location>
</feature>
<dbReference type="EMBL" id="JACYGY010000001">
    <property type="protein sequence ID" value="MBE9463636.1"/>
    <property type="molecule type" value="Genomic_DNA"/>
</dbReference>
<dbReference type="InterPro" id="IPR050491">
    <property type="entry name" value="AmpC-like"/>
</dbReference>
<name>A0ABR9WFD3_9BACT</name>
<reference evidence="6" key="1">
    <citation type="submission" date="2023-07" db="EMBL/GenBank/DDBJ databases">
        <title>Dyadobacter sp. nov 'subterranea' isolated from contaminted grondwater.</title>
        <authorList>
            <person name="Szabo I."/>
            <person name="Al-Omari J."/>
            <person name="Szerdahelyi S.G."/>
            <person name="Rado J."/>
        </authorList>
    </citation>
    <scope>NUCLEOTIDE SEQUENCE [LARGE SCALE GENOMIC DNA]</scope>
    <source>
        <strain evidence="6">UP-52</strain>
    </source>
</reference>
<evidence type="ECO:0000313" key="6">
    <source>
        <dbReference type="Proteomes" id="UP000634134"/>
    </source>
</evidence>
<dbReference type="SUPFAM" id="SSF56601">
    <property type="entry name" value="beta-lactamase/transpeptidase-like"/>
    <property type="match status" value="1"/>
</dbReference>
<evidence type="ECO:0000256" key="2">
    <source>
        <dbReference type="ARBA" id="ARBA00023136"/>
    </source>
</evidence>
<dbReference type="InterPro" id="IPR019734">
    <property type="entry name" value="TPR_rpt"/>
</dbReference>
<dbReference type="Pfam" id="PF00144">
    <property type="entry name" value="Beta-lactamase"/>
    <property type="match status" value="1"/>
</dbReference>
<dbReference type="Gene3D" id="3.40.710.10">
    <property type="entry name" value="DD-peptidase/beta-lactamase superfamily"/>
    <property type="match status" value="1"/>
</dbReference>
<keyword evidence="6" id="KW-1185">Reference proteome</keyword>
<feature type="repeat" description="TPR" evidence="3">
    <location>
        <begin position="411"/>
        <end position="444"/>
    </location>
</feature>